<keyword evidence="3" id="KW-1185">Reference proteome</keyword>
<dbReference type="EMBL" id="JACHVU010000002">
    <property type="protein sequence ID" value="MBB2989614.1"/>
    <property type="molecule type" value="Genomic_DNA"/>
</dbReference>
<evidence type="ECO:0000313" key="2">
    <source>
        <dbReference type="EMBL" id="MBB2989614.1"/>
    </source>
</evidence>
<accession>A0A839Q3X6</accession>
<evidence type="ECO:0000256" key="1">
    <source>
        <dbReference type="SAM" id="MobiDB-lite"/>
    </source>
</evidence>
<feature type="compositionally biased region" description="Basic and acidic residues" evidence="1">
    <location>
        <begin position="8"/>
        <end position="18"/>
    </location>
</feature>
<organism evidence="2 3">
    <name type="scientific">Mycolicibacterium iranicum</name>
    <name type="common">Mycobacterium iranicum</name>
    <dbReference type="NCBI Taxonomy" id="912594"/>
    <lineage>
        <taxon>Bacteria</taxon>
        <taxon>Bacillati</taxon>
        <taxon>Actinomycetota</taxon>
        <taxon>Actinomycetes</taxon>
        <taxon>Mycobacteriales</taxon>
        <taxon>Mycobacteriaceae</taxon>
        <taxon>Mycolicibacterium</taxon>
    </lineage>
</organism>
<gene>
    <name evidence="2" type="ORF">FHR72_001077</name>
</gene>
<sequence>MSKKSAKSVKEKRADKSAKAAATKAGYDQQH</sequence>
<reference evidence="2 3" key="1">
    <citation type="submission" date="2020-08" db="EMBL/GenBank/DDBJ databases">
        <title>The Agave Microbiome: Exploring the role of microbial communities in plant adaptations to desert environments.</title>
        <authorList>
            <person name="Partida-Martinez L.P."/>
        </authorList>
    </citation>
    <scope>NUCLEOTIDE SEQUENCE [LARGE SCALE GENOMIC DNA]</scope>
    <source>
        <strain evidence="2 3">AT2.18</strain>
    </source>
</reference>
<name>A0A839Q3X6_MYCIR</name>
<evidence type="ECO:0000313" key="3">
    <source>
        <dbReference type="Proteomes" id="UP000550501"/>
    </source>
</evidence>
<proteinExistence type="predicted"/>
<dbReference type="AlphaFoldDB" id="A0A839Q3X6"/>
<protein>
    <submittedName>
        <fullName evidence="2">Uncharacterized protein</fullName>
    </submittedName>
</protein>
<comment type="caution">
    <text evidence="2">The sequence shown here is derived from an EMBL/GenBank/DDBJ whole genome shotgun (WGS) entry which is preliminary data.</text>
</comment>
<feature type="region of interest" description="Disordered" evidence="1">
    <location>
        <begin position="1"/>
        <end position="31"/>
    </location>
</feature>
<dbReference type="Proteomes" id="UP000550501">
    <property type="component" value="Unassembled WGS sequence"/>
</dbReference>